<protein>
    <recommendedName>
        <fullName evidence="1">DUF3298 domain-containing protein</fullName>
    </recommendedName>
</protein>
<dbReference type="KEGG" id="asoc:CB4_00517"/>
<evidence type="ECO:0000313" key="2">
    <source>
        <dbReference type="EMBL" id="BAU26390.1"/>
    </source>
</evidence>
<proteinExistence type="predicted"/>
<dbReference type="Gene3D" id="3.90.640.20">
    <property type="entry name" value="Heat-shock cognate protein, ATPase"/>
    <property type="match status" value="1"/>
</dbReference>
<dbReference type="InterPro" id="IPR021729">
    <property type="entry name" value="DUF3298"/>
</dbReference>
<accession>A0A0U5B405</accession>
<keyword evidence="3" id="KW-1185">Reference proteome</keyword>
<reference evidence="2 3" key="1">
    <citation type="submission" date="2015-12" db="EMBL/GenBank/DDBJ databases">
        <title>Genome sequence of Aneurinibacillus soli.</title>
        <authorList>
            <person name="Lee J.S."/>
            <person name="Lee K.C."/>
            <person name="Kim K.K."/>
            <person name="Lee B.W."/>
        </authorList>
    </citation>
    <scope>NUCLEOTIDE SEQUENCE [LARGE SCALE GENOMIC DNA]</scope>
    <source>
        <strain evidence="2 3">CB4</strain>
    </source>
</reference>
<dbReference type="Proteomes" id="UP000217696">
    <property type="component" value="Chromosome"/>
</dbReference>
<dbReference type="InterPro" id="IPR037126">
    <property type="entry name" value="PdaC/RsiV-like_sf"/>
</dbReference>
<organism evidence="2 3">
    <name type="scientific">Aneurinibacillus soli</name>
    <dbReference type="NCBI Taxonomy" id="1500254"/>
    <lineage>
        <taxon>Bacteria</taxon>
        <taxon>Bacillati</taxon>
        <taxon>Bacillota</taxon>
        <taxon>Bacilli</taxon>
        <taxon>Bacillales</taxon>
        <taxon>Paenibacillaceae</taxon>
        <taxon>Aneurinibacillus group</taxon>
        <taxon>Aneurinibacillus</taxon>
    </lineage>
</organism>
<dbReference type="Gene3D" id="3.30.565.40">
    <property type="entry name" value="Fervidobacterium nodosum Rt17-B1 like"/>
    <property type="match status" value="1"/>
</dbReference>
<name>A0A0U5B405_9BACL</name>
<gene>
    <name evidence="2" type="ORF">CB4_00517</name>
</gene>
<dbReference type="RefSeq" id="WP_172890756.1">
    <property type="nucleotide sequence ID" value="NZ_AP017312.1"/>
</dbReference>
<feature type="domain" description="DUF3298" evidence="1">
    <location>
        <begin position="115"/>
        <end position="185"/>
    </location>
</feature>
<evidence type="ECO:0000259" key="1">
    <source>
        <dbReference type="Pfam" id="PF11738"/>
    </source>
</evidence>
<dbReference type="Pfam" id="PF11738">
    <property type="entry name" value="DUF3298"/>
    <property type="match status" value="1"/>
</dbReference>
<dbReference type="AlphaFoldDB" id="A0A0U5B405"/>
<evidence type="ECO:0000313" key="3">
    <source>
        <dbReference type="Proteomes" id="UP000217696"/>
    </source>
</evidence>
<sequence length="203" mass="23383">MSENKSTVLVEAKELVQPRLKLTYPDVHIPLNRRVQKNINRDIHNVLTGMLRADQYPNAEDKEFGGGYEVKANESQVLSLVFELYYYADGTAHGMVTYRSRTYNTQTGHAYTLAELFRRGSDWQKRLNKEIKRQFKKRDIPQTAPFETVIESTDYFVTPQDLVIYFQLYEYTPYAYGVPEFAIPMASLQDIANPSGPLARIGT</sequence>
<dbReference type="EMBL" id="AP017312">
    <property type="protein sequence ID" value="BAU26390.1"/>
    <property type="molecule type" value="Genomic_DNA"/>
</dbReference>